<dbReference type="Pfam" id="PF04542">
    <property type="entry name" value="Sigma70_r2"/>
    <property type="match status" value="1"/>
</dbReference>
<dbReference type="InterPro" id="IPR007627">
    <property type="entry name" value="RNA_pol_sigma70_r2"/>
</dbReference>
<dbReference type="Gene3D" id="1.10.10.10">
    <property type="entry name" value="Winged helix-like DNA-binding domain superfamily/Winged helix DNA-binding domain"/>
    <property type="match status" value="1"/>
</dbReference>
<dbReference type="SUPFAM" id="SSF88659">
    <property type="entry name" value="Sigma3 and sigma4 domains of RNA polymerase sigma factors"/>
    <property type="match status" value="1"/>
</dbReference>
<dbReference type="NCBIfam" id="TIGR02937">
    <property type="entry name" value="sigma70-ECF"/>
    <property type="match status" value="1"/>
</dbReference>
<name>A0A917TZG9_9ACTN</name>
<dbReference type="InterPro" id="IPR013249">
    <property type="entry name" value="RNA_pol_sigma70_r4_t2"/>
</dbReference>
<dbReference type="Proteomes" id="UP000642070">
    <property type="component" value="Unassembled WGS sequence"/>
</dbReference>
<dbReference type="InterPro" id="IPR013324">
    <property type="entry name" value="RNA_pol_sigma_r3/r4-like"/>
</dbReference>
<dbReference type="PANTHER" id="PTHR43133">
    <property type="entry name" value="RNA POLYMERASE ECF-TYPE SIGMA FACTO"/>
    <property type="match status" value="1"/>
</dbReference>
<dbReference type="GO" id="GO:0016987">
    <property type="term" value="F:sigma factor activity"/>
    <property type="evidence" value="ECO:0007669"/>
    <property type="project" value="UniProtKB-KW"/>
</dbReference>
<dbReference type="PANTHER" id="PTHR43133:SF61">
    <property type="entry name" value="ECF RNA POLYMERASE SIGMA FACTOR SIGC"/>
    <property type="match status" value="1"/>
</dbReference>
<feature type="domain" description="RNA polymerase sigma-70 region 2" evidence="7">
    <location>
        <begin position="27"/>
        <end position="91"/>
    </location>
</feature>
<reference evidence="9" key="1">
    <citation type="journal article" date="2014" name="Int. J. Syst. Evol. Microbiol.">
        <title>Complete genome sequence of Corynebacterium casei LMG S-19264T (=DSM 44701T), isolated from a smear-ripened cheese.</title>
        <authorList>
            <consortium name="US DOE Joint Genome Institute (JGI-PGF)"/>
            <person name="Walter F."/>
            <person name="Albersmeier A."/>
            <person name="Kalinowski J."/>
            <person name="Ruckert C."/>
        </authorList>
    </citation>
    <scope>NUCLEOTIDE SEQUENCE</scope>
    <source>
        <strain evidence="9">JCM 19831</strain>
    </source>
</reference>
<dbReference type="EMBL" id="BMPI01000026">
    <property type="protein sequence ID" value="GGM44389.1"/>
    <property type="molecule type" value="Genomic_DNA"/>
</dbReference>
<accession>A0A917TZG9</accession>
<evidence type="ECO:0000256" key="4">
    <source>
        <dbReference type="ARBA" id="ARBA00023125"/>
    </source>
</evidence>
<dbReference type="InterPro" id="IPR013325">
    <property type="entry name" value="RNA_pol_sigma_r2"/>
</dbReference>
<dbReference type="PROSITE" id="PS01063">
    <property type="entry name" value="SIGMA70_ECF"/>
    <property type="match status" value="1"/>
</dbReference>
<evidence type="ECO:0000313" key="10">
    <source>
        <dbReference type="Proteomes" id="UP000642070"/>
    </source>
</evidence>
<evidence type="ECO:0000256" key="6">
    <source>
        <dbReference type="RuleBase" id="RU000716"/>
    </source>
</evidence>
<sequence length="178" mass="18782">MDYAGDSATEALMAARGGDEAAAAVFVRATQPEVWRFVAALVGVASADDVTQDTYLRAFRSLPDYAGRASARTWILAIARRACADHVRAAVRSRRIEARVVAEPDRLTAADHAGLHATSDLVAALPAERRVAFVLTQVLGVSYAEAAEIEDVPVGTIRSRVARARADLVAAIAAARAG</sequence>
<dbReference type="InterPro" id="IPR036388">
    <property type="entry name" value="WH-like_DNA-bd_sf"/>
</dbReference>
<dbReference type="SUPFAM" id="SSF88946">
    <property type="entry name" value="Sigma2 domain of RNA polymerase sigma factors"/>
    <property type="match status" value="1"/>
</dbReference>
<evidence type="ECO:0000256" key="2">
    <source>
        <dbReference type="ARBA" id="ARBA00023015"/>
    </source>
</evidence>
<keyword evidence="5 6" id="KW-0804">Transcription</keyword>
<comment type="caution">
    <text evidence="9">The sequence shown here is derived from an EMBL/GenBank/DDBJ whole genome shotgun (WGS) entry which is preliminary data.</text>
</comment>
<dbReference type="GO" id="GO:0006950">
    <property type="term" value="P:response to stress"/>
    <property type="evidence" value="ECO:0007669"/>
    <property type="project" value="UniProtKB-ARBA"/>
</dbReference>
<dbReference type="GO" id="GO:0003677">
    <property type="term" value="F:DNA binding"/>
    <property type="evidence" value="ECO:0007669"/>
    <property type="project" value="UniProtKB-KW"/>
</dbReference>
<keyword evidence="4 6" id="KW-0238">DNA-binding</keyword>
<dbReference type="GO" id="GO:0006352">
    <property type="term" value="P:DNA-templated transcription initiation"/>
    <property type="evidence" value="ECO:0007669"/>
    <property type="project" value="InterPro"/>
</dbReference>
<reference evidence="9" key="2">
    <citation type="submission" date="2020-09" db="EMBL/GenBank/DDBJ databases">
        <authorList>
            <person name="Sun Q."/>
            <person name="Ohkuma M."/>
        </authorList>
    </citation>
    <scope>NUCLEOTIDE SEQUENCE</scope>
    <source>
        <strain evidence="9">JCM 19831</strain>
    </source>
</reference>
<comment type="similarity">
    <text evidence="1 6">Belongs to the sigma-70 factor family. ECF subfamily.</text>
</comment>
<dbReference type="Pfam" id="PF08281">
    <property type="entry name" value="Sigma70_r4_2"/>
    <property type="match status" value="1"/>
</dbReference>
<dbReference type="InterPro" id="IPR039425">
    <property type="entry name" value="RNA_pol_sigma-70-like"/>
</dbReference>
<evidence type="ECO:0000256" key="1">
    <source>
        <dbReference type="ARBA" id="ARBA00010641"/>
    </source>
</evidence>
<keyword evidence="3 6" id="KW-0731">Sigma factor</keyword>
<keyword evidence="2 6" id="KW-0805">Transcription regulation</keyword>
<protein>
    <recommendedName>
        <fullName evidence="6">RNA polymerase sigma factor</fullName>
    </recommendedName>
</protein>
<evidence type="ECO:0000313" key="9">
    <source>
        <dbReference type="EMBL" id="GGM44389.1"/>
    </source>
</evidence>
<dbReference type="Gene3D" id="1.10.1740.10">
    <property type="match status" value="1"/>
</dbReference>
<gene>
    <name evidence="9" type="ORF">GCM10007977_052460</name>
</gene>
<proteinExistence type="inferred from homology"/>
<evidence type="ECO:0000259" key="7">
    <source>
        <dbReference type="Pfam" id="PF04542"/>
    </source>
</evidence>
<dbReference type="InterPro" id="IPR014284">
    <property type="entry name" value="RNA_pol_sigma-70_dom"/>
</dbReference>
<keyword evidence="10" id="KW-1185">Reference proteome</keyword>
<dbReference type="InterPro" id="IPR000838">
    <property type="entry name" value="RNA_pol_sigma70_ECF_CS"/>
</dbReference>
<feature type="domain" description="RNA polymerase sigma factor 70 region 4 type 2" evidence="8">
    <location>
        <begin position="120"/>
        <end position="168"/>
    </location>
</feature>
<dbReference type="AlphaFoldDB" id="A0A917TZG9"/>
<evidence type="ECO:0000256" key="3">
    <source>
        <dbReference type="ARBA" id="ARBA00023082"/>
    </source>
</evidence>
<evidence type="ECO:0000256" key="5">
    <source>
        <dbReference type="ARBA" id="ARBA00023163"/>
    </source>
</evidence>
<evidence type="ECO:0000259" key="8">
    <source>
        <dbReference type="Pfam" id="PF08281"/>
    </source>
</evidence>
<organism evidence="9 10">
    <name type="scientific">Dactylosporangium sucinum</name>
    <dbReference type="NCBI Taxonomy" id="1424081"/>
    <lineage>
        <taxon>Bacteria</taxon>
        <taxon>Bacillati</taxon>
        <taxon>Actinomycetota</taxon>
        <taxon>Actinomycetes</taxon>
        <taxon>Micromonosporales</taxon>
        <taxon>Micromonosporaceae</taxon>
        <taxon>Dactylosporangium</taxon>
    </lineage>
</organism>